<dbReference type="Proteomes" id="UP000075360">
    <property type="component" value="Unassembled WGS sequence"/>
</dbReference>
<evidence type="ECO:0000313" key="2">
    <source>
        <dbReference type="EMBL" id="KXV61267.1"/>
    </source>
</evidence>
<evidence type="ECO:0000313" key="3">
    <source>
        <dbReference type="Proteomes" id="UP000075360"/>
    </source>
</evidence>
<reference evidence="2 3" key="1">
    <citation type="submission" date="2015-06" db="EMBL/GenBank/DDBJ databases">
        <title>Improved classification and identification of acetic acid bacteria using matrix-assisted laser desorption/ionization time-of-flight mass spectrometry; Gluconobacter nephelii and Gluconobacter uchimurae are later heterotypic synonyms of Gluconobacter japonicus and Gluconobacter oxydans, respectively.</title>
        <authorList>
            <person name="Li L."/>
            <person name="Cleenwerck I."/>
            <person name="De Vuyst L."/>
            <person name="Vandamme P."/>
        </authorList>
    </citation>
    <scope>NUCLEOTIDE SEQUENCE [LARGE SCALE GENOMIC DNA]</scope>
    <source>
        <strain evidence="2 3">LMG 23690</strain>
    </source>
</reference>
<sequence length="60" mass="6914">MAGIETTRQDNQPQTQLPDYPDRFFKQPPDDANREIILFYEILARFLAASPVICNTVDTK</sequence>
<proteinExistence type="predicted"/>
<evidence type="ECO:0000256" key="1">
    <source>
        <dbReference type="SAM" id="MobiDB-lite"/>
    </source>
</evidence>
<organism evidence="2 3">
    <name type="scientific">Acetobacter senegalensis</name>
    <dbReference type="NCBI Taxonomy" id="446692"/>
    <lineage>
        <taxon>Bacteria</taxon>
        <taxon>Pseudomonadati</taxon>
        <taxon>Pseudomonadota</taxon>
        <taxon>Alphaproteobacteria</taxon>
        <taxon>Acetobacterales</taxon>
        <taxon>Acetobacteraceae</taxon>
        <taxon>Acetobacter</taxon>
    </lineage>
</organism>
<name>A0A149U7F1_9PROT</name>
<comment type="caution">
    <text evidence="2">The sequence shown here is derived from an EMBL/GenBank/DDBJ whole genome shotgun (WGS) entry which is preliminary data.</text>
</comment>
<dbReference type="AlphaFoldDB" id="A0A149U7F1"/>
<dbReference type="EMBL" id="LHZU01000090">
    <property type="protein sequence ID" value="KXV61267.1"/>
    <property type="molecule type" value="Genomic_DNA"/>
</dbReference>
<gene>
    <name evidence="2" type="ORF">AD948_02275</name>
</gene>
<accession>A0A149U7F1</accession>
<protein>
    <submittedName>
        <fullName evidence="2">Uncharacterized protein</fullName>
    </submittedName>
</protein>
<feature type="region of interest" description="Disordered" evidence="1">
    <location>
        <begin position="1"/>
        <end position="26"/>
    </location>
</feature>